<keyword evidence="10" id="KW-0325">Glycoprotein</keyword>
<feature type="binding site" evidence="16">
    <location>
        <position position="148"/>
    </location>
    <ligand>
        <name>substrate</name>
    </ligand>
</feature>
<dbReference type="PANTHER" id="PTHR10357:SF215">
    <property type="entry name" value="ALPHA-AMYLASE 1"/>
    <property type="match status" value="1"/>
</dbReference>
<evidence type="ECO:0000256" key="20">
    <source>
        <dbReference type="SAM" id="SignalP"/>
    </source>
</evidence>
<feature type="binding site" evidence="16">
    <location>
        <position position="109"/>
    </location>
    <ligand>
        <name>substrate</name>
    </ligand>
</feature>
<dbReference type="Gene3D" id="3.20.20.80">
    <property type="entry name" value="Glycosidases"/>
    <property type="match status" value="1"/>
</dbReference>
<feature type="signal peptide" evidence="20">
    <location>
        <begin position="1"/>
        <end position="24"/>
    </location>
</feature>
<evidence type="ECO:0000256" key="9">
    <source>
        <dbReference type="ARBA" id="ARBA00023157"/>
    </source>
</evidence>
<dbReference type="HOGENOM" id="CLU_006462_7_2_1"/>
<evidence type="ECO:0000259" key="21">
    <source>
        <dbReference type="SMART" id="SM00642"/>
    </source>
</evidence>
<dbReference type="EMBL" id="KN824340">
    <property type="protein sequence ID" value="KIM23256.1"/>
    <property type="molecule type" value="Genomic_DNA"/>
</dbReference>
<gene>
    <name evidence="22" type="ORF">M408DRAFT_332452</name>
</gene>
<feature type="active site" description="Proton donor" evidence="13">
    <location>
        <position position="253"/>
    </location>
</feature>
<dbReference type="EC" id="3.2.1.1" evidence="4 18"/>
<dbReference type="PIRSF" id="PIRSF001024">
    <property type="entry name" value="Alph-amyl_fung"/>
    <property type="match status" value="1"/>
</dbReference>
<feature type="disulfide bond" evidence="15">
    <location>
        <begin position="174"/>
        <end position="187"/>
    </location>
</feature>
<feature type="binding site" evidence="16">
    <location>
        <position position="227"/>
    </location>
    <ligand>
        <name>substrate</name>
    </ligand>
</feature>
<evidence type="ECO:0000256" key="11">
    <source>
        <dbReference type="ARBA" id="ARBA00023277"/>
    </source>
</evidence>
<keyword evidence="12 18" id="KW-0326">Glycosidase</keyword>
<feature type="binding site" evidence="16">
    <location>
        <position position="393"/>
    </location>
    <ligand>
        <name>substrate</name>
    </ligand>
</feature>
<dbReference type="InterPro" id="IPR017853">
    <property type="entry name" value="GH"/>
</dbReference>
<reference evidence="22 23" key="1">
    <citation type="submission" date="2014-04" db="EMBL/GenBank/DDBJ databases">
        <authorList>
            <consortium name="DOE Joint Genome Institute"/>
            <person name="Kuo A."/>
            <person name="Zuccaro A."/>
            <person name="Kohler A."/>
            <person name="Nagy L.G."/>
            <person name="Floudas D."/>
            <person name="Copeland A."/>
            <person name="Barry K.W."/>
            <person name="Cichocki N."/>
            <person name="Veneault-Fourrey C."/>
            <person name="LaButti K."/>
            <person name="Lindquist E.A."/>
            <person name="Lipzen A."/>
            <person name="Lundell T."/>
            <person name="Morin E."/>
            <person name="Murat C."/>
            <person name="Sun H."/>
            <person name="Tunlid A."/>
            <person name="Henrissat B."/>
            <person name="Grigoriev I.V."/>
            <person name="Hibbett D.S."/>
            <person name="Martin F."/>
            <person name="Nordberg H.P."/>
            <person name="Cantor M.N."/>
            <person name="Hua S.X."/>
        </authorList>
    </citation>
    <scope>NUCLEOTIDE SEQUENCE [LARGE SCALE GENOMIC DNA]</scope>
    <source>
        <strain evidence="22 23">MAFF 305830</strain>
    </source>
</reference>
<dbReference type="OrthoDB" id="204980at2759"/>
<evidence type="ECO:0000256" key="18">
    <source>
        <dbReference type="RuleBase" id="RU361134"/>
    </source>
</evidence>
<reference evidence="23" key="2">
    <citation type="submission" date="2015-01" db="EMBL/GenBank/DDBJ databases">
        <title>Evolutionary Origins and Diversification of the Mycorrhizal Mutualists.</title>
        <authorList>
            <consortium name="DOE Joint Genome Institute"/>
            <consortium name="Mycorrhizal Genomics Consortium"/>
            <person name="Kohler A."/>
            <person name="Kuo A."/>
            <person name="Nagy L.G."/>
            <person name="Floudas D."/>
            <person name="Copeland A."/>
            <person name="Barry K.W."/>
            <person name="Cichocki N."/>
            <person name="Veneault-Fourrey C."/>
            <person name="LaButti K."/>
            <person name="Lindquist E.A."/>
            <person name="Lipzen A."/>
            <person name="Lundell T."/>
            <person name="Morin E."/>
            <person name="Murat C."/>
            <person name="Riley R."/>
            <person name="Ohm R."/>
            <person name="Sun H."/>
            <person name="Tunlid A."/>
            <person name="Henrissat B."/>
            <person name="Grigoriev I.V."/>
            <person name="Hibbett D.S."/>
            <person name="Martin F."/>
        </authorList>
    </citation>
    <scope>NUCLEOTIDE SEQUENCE [LARGE SCALE GENOMIC DNA]</scope>
    <source>
        <strain evidence="23">MAFF 305830</strain>
    </source>
</reference>
<protein>
    <recommendedName>
        <fullName evidence="4 18">Alpha-amylase</fullName>
        <ecNumber evidence="4 18">3.2.1.1</ecNumber>
    </recommendedName>
</protein>
<dbReference type="InterPro" id="IPR006046">
    <property type="entry name" value="Alpha_amylase"/>
</dbReference>
<keyword evidence="19" id="KW-1133">Transmembrane helix</keyword>
<evidence type="ECO:0000256" key="10">
    <source>
        <dbReference type="ARBA" id="ARBA00023180"/>
    </source>
</evidence>
<feature type="domain" description="Glycosyl hydrolase family 13 catalytic" evidence="21">
    <location>
        <begin position="37"/>
        <end position="417"/>
    </location>
</feature>
<keyword evidence="19" id="KW-0472">Membrane</keyword>
<evidence type="ECO:0000256" key="19">
    <source>
        <dbReference type="SAM" id="Phobius"/>
    </source>
</evidence>
<dbReference type="InterPro" id="IPR013780">
    <property type="entry name" value="Glyco_hydro_b"/>
</dbReference>
<dbReference type="GO" id="GO:0004556">
    <property type="term" value="F:alpha-amylase activity"/>
    <property type="evidence" value="ECO:0007669"/>
    <property type="project" value="UniProtKB-UniRule"/>
</dbReference>
<feature type="site" description="Transition state stabilizer" evidence="14">
    <location>
        <position position="346"/>
    </location>
</feature>
<evidence type="ECO:0000256" key="1">
    <source>
        <dbReference type="ARBA" id="ARBA00000548"/>
    </source>
</evidence>
<name>A0A0C3AVH6_SERVB</name>
<accession>A0A0C3AVH6</accession>
<sequence>MLSAKLSQLALLFITTLSTSKVLAADAEEWKKQSIYQIITDRFGLPSSLPQSTPCDVAQQAFCGGTWKGIIANLDYIQSMGFTAIWISPVHKNYDGPRTAYGDAYHGYWVTDIGQLNDRFGTAQDLKQLSDEVHRRGMLFMVDIVVNHVASLTTTPSDYSSYYFKQASQYHPYCPIDYSDLRSEQQCWMGDTKVALMDVNTEDPDVVSAYSSWIKDFVQQYKVDGLRLDAAKHVRGDFWPTFCQSAGVFCMGEVYEQDVGKAALWQTNPDQPTAAAAETGGNGDDAVGMDSILNFPLYWSLVSAFGITGQPATGSLDLTVLRTKMDEAKSGFPNSAVLGTFLENHDVPRWSGISVDPQSLYNALTFIFMSDGIPIVYYGLEQGFSGGSDPANREALWPSGYVNTTAVQMITKLNRLRNWMIKMDAQESTDRKRTYEGYMWQNNEKLYRRERSSHERPVEKGFGRAWKDEAGVERRDGFPGIPGFIDSPAQVVGVSEKVMGIVRGGVIGVVTNIGSPPQNMSFPVLTPYQRSVATTDIFSCVQYAVGSDGIVSIEYSKGGQPIILVPSVYLLGSGLCDTTERALIGTVSAAEGRNRYMPVYAGYIALFSLVIMTIFL</sequence>
<keyword evidence="7 18" id="KW-0378">Hydrolase</keyword>
<evidence type="ECO:0000256" key="14">
    <source>
        <dbReference type="PIRSR" id="PIRSR001024-2"/>
    </source>
</evidence>
<evidence type="ECO:0000256" key="7">
    <source>
        <dbReference type="ARBA" id="ARBA00022801"/>
    </source>
</evidence>
<feature type="disulfide bond" evidence="15">
    <location>
        <begin position="55"/>
        <end position="63"/>
    </location>
</feature>
<evidence type="ECO:0000256" key="17">
    <source>
        <dbReference type="RuleBase" id="RU003615"/>
    </source>
</evidence>
<comment type="catalytic activity">
    <reaction evidence="1 18">
        <text>Endohydrolysis of (1-&gt;4)-alpha-D-glucosidic linkages in polysaccharides containing three or more (1-&gt;4)-alpha-linked D-glucose units.</text>
        <dbReference type="EC" id="3.2.1.1"/>
    </reaction>
</comment>
<dbReference type="InterPro" id="IPR015340">
    <property type="entry name" value="A_amylase_C_dom"/>
</dbReference>
<feature type="transmembrane region" description="Helical" evidence="19">
    <location>
        <begin position="596"/>
        <end position="615"/>
    </location>
</feature>
<feature type="binding site" evidence="16">
    <location>
        <position position="346"/>
    </location>
    <ligand>
        <name>substrate</name>
    </ligand>
</feature>
<evidence type="ECO:0000256" key="16">
    <source>
        <dbReference type="PIRSR" id="PIRSR001024-5"/>
    </source>
</evidence>
<evidence type="ECO:0000313" key="23">
    <source>
        <dbReference type="Proteomes" id="UP000054097"/>
    </source>
</evidence>
<dbReference type="Proteomes" id="UP000054097">
    <property type="component" value="Unassembled WGS sequence"/>
</dbReference>
<dbReference type="PRINTS" id="PR00110">
    <property type="entry name" value="ALPHAAMYLASE"/>
</dbReference>
<comment type="cofactor">
    <cofactor evidence="2">
        <name>Ca(2+)</name>
        <dbReference type="ChEBI" id="CHEBI:29108"/>
    </cofactor>
</comment>
<evidence type="ECO:0000256" key="12">
    <source>
        <dbReference type="ARBA" id="ARBA00023295"/>
    </source>
</evidence>
<evidence type="ECO:0000256" key="3">
    <source>
        <dbReference type="ARBA" id="ARBA00008061"/>
    </source>
</evidence>
<keyword evidence="23" id="KW-1185">Reference proteome</keyword>
<dbReference type="FunFam" id="3.20.20.80:FF:000120">
    <property type="entry name" value="Alpha-amylase A"/>
    <property type="match status" value="1"/>
</dbReference>
<feature type="active site" description="Nucleophile" evidence="13">
    <location>
        <position position="229"/>
    </location>
</feature>
<keyword evidence="19" id="KW-0812">Transmembrane</keyword>
<dbReference type="CDD" id="cd11319">
    <property type="entry name" value="AmyAc_euk_AmyA"/>
    <property type="match status" value="1"/>
</dbReference>
<dbReference type="SUPFAM" id="SSF51011">
    <property type="entry name" value="Glycosyl hydrolase domain"/>
    <property type="match status" value="1"/>
</dbReference>
<dbReference type="Pfam" id="PF09260">
    <property type="entry name" value="A_amylase_dom_C"/>
    <property type="match status" value="1"/>
</dbReference>
<dbReference type="AlphaFoldDB" id="A0A0C3AVH6"/>
<dbReference type="Gene3D" id="2.60.40.1180">
    <property type="entry name" value="Golgi alpha-mannosidase II"/>
    <property type="match status" value="1"/>
</dbReference>
<dbReference type="InterPro" id="IPR013777">
    <property type="entry name" value="A-amylase-like"/>
</dbReference>
<evidence type="ECO:0000256" key="13">
    <source>
        <dbReference type="PIRSR" id="PIRSR001024-1"/>
    </source>
</evidence>
<keyword evidence="8" id="KW-0106">Calcium</keyword>
<evidence type="ECO:0000313" key="22">
    <source>
        <dbReference type="EMBL" id="KIM23256.1"/>
    </source>
</evidence>
<dbReference type="SUPFAM" id="SSF51445">
    <property type="entry name" value="(Trans)glycosidases"/>
    <property type="match status" value="1"/>
</dbReference>
<keyword evidence="9 15" id="KW-1015">Disulfide bond</keyword>
<comment type="similarity">
    <text evidence="3 17">Belongs to the glycosyl hydrolase 13 family.</text>
</comment>
<feature type="binding site" evidence="16">
    <location>
        <position position="60"/>
    </location>
    <ligand>
        <name>substrate</name>
    </ligand>
</feature>
<organism evidence="22 23">
    <name type="scientific">Serendipita vermifera MAFF 305830</name>
    <dbReference type="NCBI Taxonomy" id="933852"/>
    <lineage>
        <taxon>Eukaryota</taxon>
        <taxon>Fungi</taxon>
        <taxon>Dikarya</taxon>
        <taxon>Basidiomycota</taxon>
        <taxon>Agaricomycotina</taxon>
        <taxon>Agaricomycetes</taxon>
        <taxon>Sebacinales</taxon>
        <taxon>Serendipitaceae</taxon>
        <taxon>Serendipita</taxon>
    </lineage>
</organism>
<keyword evidence="11 18" id="KW-0119">Carbohydrate metabolism</keyword>
<evidence type="ECO:0000256" key="8">
    <source>
        <dbReference type="ARBA" id="ARBA00022837"/>
    </source>
</evidence>
<dbReference type="GO" id="GO:0016052">
    <property type="term" value="P:carbohydrate catabolic process"/>
    <property type="evidence" value="ECO:0007669"/>
    <property type="project" value="InterPro"/>
</dbReference>
<keyword evidence="6 20" id="KW-0732">Signal</keyword>
<evidence type="ECO:0000256" key="5">
    <source>
        <dbReference type="ARBA" id="ARBA00022723"/>
    </source>
</evidence>
<dbReference type="InterPro" id="IPR006047">
    <property type="entry name" value="GH13_cat_dom"/>
</dbReference>
<feature type="chain" id="PRO_5002161167" description="Alpha-amylase" evidence="20">
    <location>
        <begin position="25"/>
        <end position="616"/>
    </location>
</feature>
<dbReference type="Pfam" id="PF00128">
    <property type="entry name" value="Alpha-amylase"/>
    <property type="match status" value="1"/>
</dbReference>
<evidence type="ECO:0000256" key="6">
    <source>
        <dbReference type="ARBA" id="ARBA00022729"/>
    </source>
</evidence>
<proteinExistence type="inferred from homology"/>
<dbReference type="SMART" id="SM00642">
    <property type="entry name" value="Aamy"/>
    <property type="match status" value="1"/>
</dbReference>
<dbReference type="STRING" id="933852.A0A0C3AVH6"/>
<dbReference type="GO" id="GO:0005509">
    <property type="term" value="F:calcium ion binding"/>
    <property type="evidence" value="ECO:0007669"/>
    <property type="project" value="InterPro"/>
</dbReference>
<evidence type="ECO:0000256" key="4">
    <source>
        <dbReference type="ARBA" id="ARBA00012595"/>
    </source>
</evidence>
<keyword evidence="5" id="KW-0479">Metal-binding</keyword>
<evidence type="ECO:0000256" key="2">
    <source>
        <dbReference type="ARBA" id="ARBA00001913"/>
    </source>
</evidence>
<dbReference type="PANTHER" id="PTHR10357">
    <property type="entry name" value="ALPHA-AMYLASE FAMILY MEMBER"/>
    <property type="match status" value="1"/>
</dbReference>
<evidence type="ECO:0000256" key="15">
    <source>
        <dbReference type="PIRSR" id="PIRSR001024-4"/>
    </source>
</evidence>